<evidence type="ECO:0000256" key="1">
    <source>
        <dbReference type="SAM" id="MobiDB-lite"/>
    </source>
</evidence>
<gene>
    <name evidence="2" type="ORF">H1BulkLitter51011_000001</name>
</gene>
<proteinExistence type="predicted"/>
<accession>A0A514D4J5</accession>
<evidence type="ECO:0000313" key="2">
    <source>
        <dbReference type="EMBL" id="QDH88519.1"/>
    </source>
</evidence>
<name>A0A514D4J5_9VIRU</name>
<feature type="region of interest" description="Disordered" evidence="1">
    <location>
        <begin position="29"/>
        <end position="55"/>
    </location>
</feature>
<reference evidence="2" key="1">
    <citation type="submission" date="2019-05" db="EMBL/GenBank/DDBJ databases">
        <title>Metatranscriptomic reconstruction reveals RNA viruses with the potential to shape carbon cycling in soil.</title>
        <authorList>
            <person name="Starr E.P."/>
            <person name="Nuccio E."/>
            <person name="Pett-Ridge J."/>
            <person name="Banfield J.F."/>
            <person name="Firestone M.K."/>
        </authorList>
    </citation>
    <scope>NUCLEOTIDE SEQUENCE</scope>
    <source>
        <strain evidence="2">H1_Bulk_Litter_5_scaffold_1011</strain>
    </source>
</reference>
<protein>
    <submittedName>
        <fullName evidence="2">Uncharacterized protein</fullName>
    </submittedName>
</protein>
<feature type="non-terminal residue" evidence="2">
    <location>
        <position position="1"/>
    </location>
</feature>
<sequence length="55" mass="5763">DKTGFPRFTEDQIFAIILTNFPDAEHVELGGSLPEAGNDPQGPSCGKSTAVESNG</sequence>
<organism evidence="2">
    <name type="scientific">Leviviridae sp</name>
    <dbReference type="NCBI Taxonomy" id="2027243"/>
    <lineage>
        <taxon>Viruses</taxon>
        <taxon>Riboviria</taxon>
        <taxon>Orthornavirae</taxon>
        <taxon>Lenarviricota</taxon>
        <taxon>Leviviricetes</taxon>
        <taxon>Norzivirales</taxon>
        <taxon>Fiersviridae</taxon>
    </lineage>
</organism>
<dbReference type="EMBL" id="MN034154">
    <property type="protein sequence ID" value="QDH88519.1"/>
    <property type="molecule type" value="Genomic_RNA"/>
</dbReference>
<feature type="compositionally biased region" description="Polar residues" evidence="1">
    <location>
        <begin position="46"/>
        <end position="55"/>
    </location>
</feature>